<protein>
    <submittedName>
        <fullName evidence="1">Uncharacterized protein</fullName>
    </submittedName>
</protein>
<evidence type="ECO:0000313" key="1">
    <source>
        <dbReference type="EMBL" id="KAK1418368.1"/>
    </source>
</evidence>
<organism evidence="1 2">
    <name type="scientific">Tagetes erecta</name>
    <name type="common">African marigold</name>
    <dbReference type="NCBI Taxonomy" id="13708"/>
    <lineage>
        <taxon>Eukaryota</taxon>
        <taxon>Viridiplantae</taxon>
        <taxon>Streptophyta</taxon>
        <taxon>Embryophyta</taxon>
        <taxon>Tracheophyta</taxon>
        <taxon>Spermatophyta</taxon>
        <taxon>Magnoliopsida</taxon>
        <taxon>eudicotyledons</taxon>
        <taxon>Gunneridae</taxon>
        <taxon>Pentapetalae</taxon>
        <taxon>asterids</taxon>
        <taxon>campanulids</taxon>
        <taxon>Asterales</taxon>
        <taxon>Asteraceae</taxon>
        <taxon>Asteroideae</taxon>
        <taxon>Heliantheae alliance</taxon>
        <taxon>Tageteae</taxon>
        <taxon>Tagetes</taxon>
    </lineage>
</organism>
<dbReference type="Proteomes" id="UP001229421">
    <property type="component" value="Unassembled WGS sequence"/>
</dbReference>
<dbReference type="AlphaFoldDB" id="A0AAD8NRP5"/>
<evidence type="ECO:0000313" key="2">
    <source>
        <dbReference type="Proteomes" id="UP001229421"/>
    </source>
</evidence>
<reference evidence="1" key="1">
    <citation type="journal article" date="2023" name="bioRxiv">
        <title>Improved chromosome-level genome assembly for marigold (Tagetes erecta).</title>
        <authorList>
            <person name="Jiang F."/>
            <person name="Yuan L."/>
            <person name="Wang S."/>
            <person name="Wang H."/>
            <person name="Xu D."/>
            <person name="Wang A."/>
            <person name="Fan W."/>
        </authorList>
    </citation>
    <scope>NUCLEOTIDE SEQUENCE</scope>
    <source>
        <strain evidence="1">WSJ</strain>
        <tissue evidence="1">Leaf</tissue>
    </source>
</reference>
<gene>
    <name evidence="1" type="ORF">QVD17_27511</name>
</gene>
<dbReference type="EMBL" id="JAUHHV010000007">
    <property type="protein sequence ID" value="KAK1418368.1"/>
    <property type="molecule type" value="Genomic_DNA"/>
</dbReference>
<comment type="caution">
    <text evidence="1">The sequence shown here is derived from an EMBL/GenBank/DDBJ whole genome shotgun (WGS) entry which is preliminary data.</text>
</comment>
<accession>A0AAD8NRP5</accession>
<name>A0AAD8NRP5_TARER</name>
<sequence>MYNVKHLHGSCKLDGLKVFASARRADSFLSYFLIDRFDLLNGEGLRDYSLGVLKYFDFFGLRLVWLKKVVILPIASGDGCI</sequence>
<proteinExistence type="predicted"/>
<keyword evidence="2" id="KW-1185">Reference proteome</keyword>